<dbReference type="InterPro" id="IPR029058">
    <property type="entry name" value="AB_hydrolase_fold"/>
</dbReference>
<reference evidence="3" key="1">
    <citation type="journal article" date="2017" name="Int. J. Syst. Evol. Microbiol.">
        <title>Notoacmeibacter marinus gen. nov., sp. nov., isolated from the gut of a limpet and proposal of Notoacmeibacteraceae fam. nov. in the order Rhizobiales of the class Alphaproteobacteria.</title>
        <authorList>
            <person name="Huang Z."/>
            <person name="Guo F."/>
            <person name="Lai Q."/>
        </authorList>
    </citation>
    <scope>NUCLEOTIDE SEQUENCE [LARGE SCALE GENOMIC DNA]</scope>
    <source>
        <strain evidence="3">XMTR2A4</strain>
    </source>
</reference>
<sequence length="261" mass="27746">MADDQPHPLHATQFGDEDGSTVLVLLHGFGGTHRIWQAVIDALLAECSYLSILAYDLPGHGENLDAPGAGPPKRGAELIAADLKRRGIERYHLAGHSMGGAIATLIACAEPDPVASLTLVAPGGFGPEIAIDVLKLFAEAATADDLRQCLSRMSGPGADISDEDIEALVAMRKRPGQVPMLQRIADTMTRDGKQGQLPAKWLEKLAMPVALIWGTEDTILPYDQTQNAPGNFTLHTVDGAGHMLPEESPSRVAQVIAEAVR</sequence>
<dbReference type="InterPro" id="IPR050266">
    <property type="entry name" value="AB_hydrolase_sf"/>
</dbReference>
<proteinExistence type="predicted"/>
<dbReference type="Pfam" id="PF12697">
    <property type="entry name" value="Abhydrolase_6"/>
    <property type="match status" value="1"/>
</dbReference>
<dbReference type="AlphaFoldDB" id="A0A231UXI8"/>
<evidence type="ECO:0000313" key="3">
    <source>
        <dbReference type="Proteomes" id="UP000215405"/>
    </source>
</evidence>
<dbReference type="PRINTS" id="PR00111">
    <property type="entry name" value="ABHYDROLASE"/>
</dbReference>
<dbReference type="InterPro" id="IPR000073">
    <property type="entry name" value="AB_hydrolase_1"/>
</dbReference>
<dbReference type="PANTHER" id="PTHR43798:SF5">
    <property type="entry name" value="MONOACYLGLYCEROL LIPASE ABHD6"/>
    <property type="match status" value="1"/>
</dbReference>
<gene>
    <name evidence="2" type="ORF">B7H23_10760</name>
</gene>
<dbReference type="PRINTS" id="PR00412">
    <property type="entry name" value="EPOXHYDRLASE"/>
</dbReference>
<feature type="domain" description="AB hydrolase-1" evidence="1">
    <location>
        <begin position="23"/>
        <end position="254"/>
    </location>
</feature>
<name>A0A231UXI8_9HYPH</name>
<dbReference type="RefSeq" id="WP_094077403.1">
    <property type="nucleotide sequence ID" value="NZ_NBYO01000002.1"/>
</dbReference>
<dbReference type="Proteomes" id="UP000215405">
    <property type="component" value="Unassembled WGS sequence"/>
</dbReference>
<comment type="caution">
    <text evidence="2">The sequence shown here is derived from an EMBL/GenBank/DDBJ whole genome shotgun (WGS) entry which is preliminary data.</text>
</comment>
<organism evidence="2 3">
    <name type="scientific">Notoacmeibacter marinus</name>
    <dbReference type="NCBI Taxonomy" id="1876515"/>
    <lineage>
        <taxon>Bacteria</taxon>
        <taxon>Pseudomonadati</taxon>
        <taxon>Pseudomonadota</taxon>
        <taxon>Alphaproteobacteria</taxon>
        <taxon>Hyphomicrobiales</taxon>
        <taxon>Notoacmeibacteraceae</taxon>
        <taxon>Notoacmeibacter</taxon>
    </lineage>
</organism>
<dbReference type="GO" id="GO:0016020">
    <property type="term" value="C:membrane"/>
    <property type="evidence" value="ECO:0007669"/>
    <property type="project" value="TreeGrafter"/>
</dbReference>
<dbReference type="SUPFAM" id="SSF53474">
    <property type="entry name" value="alpha/beta-Hydrolases"/>
    <property type="match status" value="1"/>
</dbReference>
<dbReference type="PANTHER" id="PTHR43798">
    <property type="entry name" value="MONOACYLGLYCEROL LIPASE"/>
    <property type="match status" value="1"/>
</dbReference>
<keyword evidence="3" id="KW-1185">Reference proteome</keyword>
<dbReference type="Gene3D" id="3.40.50.1820">
    <property type="entry name" value="alpha/beta hydrolase"/>
    <property type="match status" value="1"/>
</dbReference>
<dbReference type="EMBL" id="NBYO01000002">
    <property type="protein sequence ID" value="OXT00577.1"/>
    <property type="molecule type" value="Genomic_DNA"/>
</dbReference>
<dbReference type="GO" id="GO:0046464">
    <property type="term" value="P:acylglycerol catabolic process"/>
    <property type="evidence" value="ECO:0007669"/>
    <property type="project" value="TreeGrafter"/>
</dbReference>
<protein>
    <recommendedName>
        <fullName evidence="1">AB hydrolase-1 domain-containing protein</fullName>
    </recommendedName>
</protein>
<evidence type="ECO:0000259" key="1">
    <source>
        <dbReference type="Pfam" id="PF12697"/>
    </source>
</evidence>
<dbReference type="InterPro" id="IPR000639">
    <property type="entry name" value="Epox_hydrolase-like"/>
</dbReference>
<accession>A0A231UXI8</accession>
<dbReference type="GO" id="GO:0047372">
    <property type="term" value="F:monoacylglycerol lipase activity"/>
    <property type="evidence" value="ECO:0007669"/>
    <property type="project" value="TreeGrafter"/>
</dbReference>
<evidence type="ECO:0000313" key="2">
    <source>
        <dbReference type="EMBL" id="OXT00577.1"/>
    </source>
</evidence>